<dbReference type="GO" id="GO:0006906">
    <property type="term" value="P:vesicle fusion"/>
    <property type="evidence" value="ECO:0007669"/>
    <property type="project" value="TreeGrafter"/>
</dbReference>
<evidence type="ECO:0000256" key="1">
    <source>
        <dbReference type="SAM" id="MobiDB-lite"/>
    </source>
</evidence>
<feature type="compositionally biased region" description="Polar residues" evidence="1">
    <location>
        <begin position="109"/>
        <end position="120"/>
    </location>
</feature>
<feature type="region of interest" description="Disordered" evidence="1">
    <location>
        <begin position="199"/>
        <end position="238"/>
    </location>
</feature>
<reference evidence="4" key="1">
    <citation type="submission" date="2022-11" db="UniProtKB">
        <authorList>
            <consortium name="EnsemblMetazoa"/>
        </authorList>
    </citation>
    <scope>IDENTIFICATION</scope>
</reference>
<dbReference type="GeneID" id="119742162"/>
<name>A0A914BDR1_PATMI</name>
<evidence type="ECO:0000313" key="5">
    <source>
        <dbReference type="Proteomes" id="UP000887568"/>
    </source>
</evidence>
<keyword evidence="2" id="KW-0812">Transmembrane</keyword>
<dbReference type="GO" id="GO:0030424">
    <property type="term" value="C:axon"/>
    <property type="evidence" value="ECO:0007669"/>
    <property type="project" value="TreeGrafter"/>
</dbReference>
<feature type="domain" description="C2" evidence="3">
    <location>
        <begin position="407"/>
        <end position="546"/>
    </location>
</feature>
<keyword evidence="5" id="KW-1185">Reference proteome</keyword>
<dbReference type="EnsemblMetazoa" id="XM_038218203.1">
    <property type="protein sequence ID" value="XP_038074131.1"/>
    <property type="gene ID" value="LOC119742162"/>
</dbReference>
<sequence length="551" mass="61486">MATSGVVVVLGVLCGVFVIILILVAVFICRRILRRRKKLKLRDEMEINRLLVDEIMSNGDFTGASAIAETIILPAQQEVVDRGDCGGGVRDGILSHEAHQEVSACLTTDELSTPPSTPSHKVSIKQRLYRKRTKSIASGSGDASLLAPSMKPPTSINQPLRVRSKSMNNLMLFSTPNNPGLIRFGSHLSLDDESDSSEVFSYSISAPPSPATRSEAEETGEDTQQGEDRKRRKSSKGSKSPVRIRLEYSIYYSSAESTLVISMKGVTGIPNKYGPTCASFVRVYLSPKTSRGYLQTCTVRRTLEPMYNDQLQFRKISLEEVWVKSLRFKLYVKGQWGGHHESLAEASRHCATLIREADEVYEISEVLKLKRSKWMQRSHTVPALQLTEPHPPVDDIHPASKLQTPQGLGDLFVSIQYQYTASRFKVMVRKADHLSTGINLLGTPSSVAHYIGVNLLRKEQAVVQSETTRSLAGSQPTWNQPFLLHLSPSRELTDYCIEFLLMRVRFHSGGRVPIGRMMVGPKVEGTGGLHWDEVMLPRLTEVTRWHTFQPI</sequence>
<dbReference type="Pfam" id="PF00168">
    <property type="entry name" value="C2"/>
    <property type="match status" value="2"/>
</dbReference>
<dbReference type="PROSITE" id="PS50004">
    <property type="entry name" value="C2"/>
    <property type="match status" value="2"/>
</dbReference>
<keyword evidence="2" id="KW-1133">Transmembrane helix</keyword>
<dbReference type="GO" id="GO:0001786">
    <property type="term" value="F:phosphatidylserine binding"/>
    <property type="evidence" value="ECO:0007669"/>
    <property type="project" value="TreeGrafter"/>
</dbReference>
<feature type="compositionally biased region" description="Basic residues" evidence="1">
    <location>
        <begin position="122"/>
        <end position="134"/>
    </location>
</feature>
<evidence type="ECO:0000259" key="3">
    <source>
        <dbReference type="PROSITE" id="PS50004"/>
    </source>
</evidence>
<evidence type="ECO:0000313" key="4">
    <source>
        <dbReference type="EnsemblMetazoa" id="XP_038074131.1"/>
    </source>
</evidence>
<dbReference type="AlphaFoldDB" id="A0A914BDR1"/>
<dbReference type="RefSeq" id="XP_038074131.1">
    <property type="nucleotide sequence ID" value="XM_038218203.1"/>
</dbReference>
<dbReference type="GO" id="GO:0030276">
    <property type="term" value="F:clathrin binding"/>
    <property type="evidence" value="ECO:0007669"/>
    <property type="project" value="TreeGrafter"/>
</dbReference>
<accession>A0A914BDR1</accession>
<feature type="transmembrane region" description="Helical" evidence="2">
    <location>
        <begin position="6"/>
        <end position="29"/>
    </location>
</feature>
<feature type="region of interest" description="Disordered" evidence="1">
    <location>
        <begin position="109"/>
        <end position="160"/>
    </location>
</feature>
<dbReference type="Proteomes" id="UP000887568">
    <property type="component" value="Unplaced"/>
</dbReference>
<dbReference type="OMA" id="LKRSKWM"/>
<dbReference type="SUPFAM" id="SSF49562">
    <property type="entry name" value="C2 domain (Calcium/lipid-binding domain, CaLB)"/>
    <property type="match status" value="2"/>
</dbReference>
<dbReference type="PANTHER" id="PTHR10024">
    <property type="entry name" value="SYNAPTOTAGMIN"/>
    <property type="match status" value="1"/>
</dbReference>
<dbReference type="OrthoDB" id="5915960at2759"/>
<organism evidence="4 5">
    <name type="scientific">Patiria miniata</name>
    <name type="common">Bat star</name>
    <name type="synonym">Asterina miniata</name>
    <dbReference type="NCBI Taxonomy" id="46514"/>
    <lineage>
        <taxon>Eukaryota</taxon>
        <taxon>Metazoa</taxon>
        <taxon>Echinodermata</taxon>
        <taxon>Eleutherozoa</taxon>
        <taxon>Asterozoa</taxon>
        <taxon>Asteroidea</taxon>
        <taxon>Valvatacea</taxon>
        <taxon>Valvatida</taxon>
        <taxon>Asterinidae</taxon>
        <taxon>Patiria</taxon>
    </lineage>
</organism>
<keyword evidence="2" id="KW-0472">Membrane</keyword>
<dbReference type="PANTHER" id="PTHR10024:SF351">
    <property type="entry name" value="SYNAPTOTAGMIN-4-LIKE"/>
    <property type="match status" value="1"/>
</dbReference>
<dbReference type="InterPro" id="IPR035892">
    <property type="entry name" value="C2_domain_sf"/>
</dbReference>
<dbReference type="GO" id="GO:0005509">
    <property type="term" value="F:calcium ion binding"/>
    <property type="evidence" value="ECO:0007669"/>
    <property type="project" value="TreeGrafter"/>
</dbReference>
<dbReference type="GO" id="GO:0098793">
    <property type="term" value="C:presynapse"/>
    <property type="evidence" value="ECO:0007669"/>
    <property type="project" value="GOC"/>
</dbReference>
<dbReference type="GO" id="GO:0005544">
    <property type="term" value="F:calcium-dependent phospholipid binding"/>
    <property type="evidence" value="ECO:0007669"/>
    <property type="project" value="TreeGrafter"/>
</dbReference>
<protein>
    <recommendedName>
        <fullName evidence="3">C2 domain-containing protein</fullName>
    </recommendedName>
</protein>
<dbReference type="InterPro" id="IPR000008">
    <property type="entry name" value="C2_dom"/>
</dbReference>
<dbReference type="GO" id="GO:0005886">
    <property type="term" value="C:plasma membrane"/>
    <property type="evidence" value="ECO:0007669"/>
    <property type="project" value="TreeGrafter"/>
</dbReference>
<feature type="domain" description="C2" evidence="3">
    <location>
        <begin position="238"/>
        <end position="364"/>
    </location>
</feature>
<dbReference type="GO" id="GO:0048791">
    <property type="term" value="P:calcium ion-regulated exocytosis of neurotransmitter"/>
    <property type="evidence" value="ECO:0007669"/>
    <property type="project" value="TreeGrafter"/>
</dbReference>
<dbReference type="GO" id="GO:0000149">
    <property type="term" value="F:SNARE binding"/>
    <property type="evidence" value="ECO:0007669"/>
    <property type="project" value="TreeGrafter"/>
</dbReference>
<dbReference type="GO" id="GO:0070382">
    <property type="term" value="C:exocytic vesicle"/>
    <property type="evidence" value="ECO:0007669"/>
    <property type="project" value="TreeGrafter"/>
</dbReference>
<evidence type="ECO:0000256" key="2">
    <source>
        <dbReference type="SAM" id="Phobius"/>
    </source>
</evidence>
<proteinExistence type="predicted"/>
<dbReference type="Gene3D" id="2.60.40.150">
    <property type="entry name" value="C2 domain"/>
    <property type="match status" value="2"/>
</dbReference>